<evidence type="ECO:0000313" key="2">
    <source>
        <dbReference type="EMBL" id="KAK4135612.1"/>
    </source>
</evidence>
<keyword evidence="3" id="KW-1185">Reference proteome</keyword>
<protein>
    <submittedName>
        <fullName evidence="2">Uncharacterized protein</fullName>
    </submittedName>
</protein>
<comment type="caution">
    <text evidence="2">The sequence shown here is derived from an EMBL/GenBank/DDBJ whole genome shotgun (WGS) entry which is preliminary data.</text>
</comment>
<accession>A0AAN6UM65</accession>
<organism evidence="2 3">
    <name type="scientific">Trichocladium antarcticum</name>
    <dbReference type="NCBI Taxonomy" id="1450529"/>
    <lineage>
        <taxon>Eukaryota</taxon>
        <taxon>Fungi</taxon>
        <taxon>Dikarya</taxon>
        <taxon>Ascomycota</taxon>
        <taxon>Pezizomycotina</taxon>
        <taxon>Sordariomycetes</taxon>
        <taxon>Sordariomycetidae</taxon>
        <taxon>Sordariales</taxon>
        <taxon>Chaetomiaceae</taxon>
        <taxon>Trichocladium</taxon>
    </lineage>
</organism>
<dbReference type="AlphaFoldDB" id="A0AAN6UM65"/>
<evidence type="ECO:0000313" key="3">
    <source>
        <dbReference type="Proteomes" id="UP001304895"/>
    </source>
</evidence>
<proteinExistence type="predicted"/>
<feature type="region of interest" description="Disordered" evidence="1">
    <location>
        <begin position="29"/>
        <end position="78"/>
    </location>
</feature>
<evidence type="ECO:0000256" key="1">
    <source>
        <dbReference type="SAM" id="MobiDB-lite"/>
    </source>
</evidence>
<dbReference type="EMBL" id="MU853405">
    <property type="protein sequence ID" value="KAK4135612.1"/>
    <property type="molecule type" value="Genomic_DNA"/>
</dbReference>
<dbReference type="Proteomes" id="UP001304895">
    <property type="component" value="Unassembled WGS sequence"/>
</dbReference>
<name>A0AAN6UM65_9PEZI</name>
<sequence>MEQYSPVTSAGPCARIACGVESCRLEMGGPVRPKWPSDQEMGADNQGSWPLSHGRVHAAEDAGDQSREGGSILLAPPA</sequence>
<gene>
    <name evidence="2" type="ORF">BT67DRAFT_255860</name>
</gene>
<reference evidence="2" key="2">
    <citation type="submission" date="2023-05" db="EMBL/GenBank/DDBJ databases">
        <authorList>
            <consortium name="Lawrence Berkeley National Laboratory"/>
            <person name="Steindorff A."/>
            <person name="Hensen N."/>
            <person name="Bonometti L."/>
            <person name="Westerberg I."/>
            <person name="Brannstrom I.O."/>
            <person name="Guillou S."/>
            <person name="Cros-Aarteil S."/>
            <person name="Calhoun S."/>
            <person name="Haridas S."/>
            <person name="Kuo A."/>
            <person name="Mondo S."/>
            <person name="Pangilinan J."/>
            <person name="Riley R."/>
            <person name="Labutti K."/>
            <person name="Andreopoulos B."/>
            <person name="Lipzen A."/>
            <person name="Chen C."/>
            <person name="Yanf M."/>
            <person name="Daum C."/>
            <person name="Ng V."/>
            <person name="Clum A."/>
            <person name="Ohm R."/>
            <person name="Martin F."/>
            <person name="Silar P."/>
            <person name="Natvig D."/>
            <person name="Lalanne C."/>
            <person name="Gautier V."/>
            <person name="Ament-Velasquez S.L."/>
            <person name="Kruys A."/>
            <person name="Hutchinson M.I."/>
            <person name="Powell A.J."/>
            <person name="Barry K."/>
            <person name="Miller A.N."/>
            <person name="Grigoriev I.V."/>
            <person name="Debuchy R."/>
            <person name="Gladieux P."/>
            <person name="Thoren M.H."/>
            <person name="Johannesson H."/>
        </authorList>
    </citation>
    <scope>NUCLEOTIDE SEQUENCE</scope>
    <source>
        <strain evidence="2">CBS 123565</strain>
    </source>
</reference>
<reference evidence="2" key="1">
    <citation type="journal article" date="2023" name="Mol. Phylogenet. Evol.">
        <title>Genome-scale phylogeny and comparative genomics of the fungal order Sordariales.</title>
        <authorList>
            <person name="Hensen N."/>
            <person name="Bonometti L."/>
            <person name="Westerberg I."/>
            <person name="Brannstrom I.O."/>
            <person name="Guillou S."/>
            <person name="Cros-Aarteil S."/>
            <person name="Calhoun S."/>
            <person name="Haridas S."/>
            <person name="Kuo A."/>
            <person name="Mondo S."/>
            <person name="Pangilinan J."/>
            <person name="Riley R."/>
            <person name="LaButti K."/>
            <person name="Andreopoulos B."/>
            <person name="Lipzen A."/>
            <person name="Chen C."/>
            <person name="Yan M."/>
            <person name="Daum C."/>
            <person name="Ng V."/>
            <person name="Clum A."/>
            <person name="Steindorff A."/>
            <person name="Ohm R.A."/>
            <person name="Martin F."/>
            <person name="Silar P."/>
            <person name="Natvig D.O."/>
            <person name="Lalanne C."/>
            <person name="Gautier V."/>
            <person name="Ament-Velasquez S.L."/>
            <person name="Kruys A."/>
            <person name="Hutchinson M.I."/>
            <person name="Powell A.J."/>
            <person name="Barry K."/>
            <person name="Miller A.N."/>
            <person name="Grigoriev I.V."/>
            <person name="Debuchy R."/>
            <person name="Gladieux P."/>
            <person name="Hiltunen Thoren M."/>
            <person name="Johannesson H."/>
        </authorList>
    </citation>
    <scope>NUCLEOTIDE SEQUENCE</scope>
    <source>
        <strain evidence="2">CBS 123565</strain>
    </source>
</reference>
<feature type="compositionally biased region" description="Basic and acidic residues" evidence="1">
    <location>
        <begin position="57"/>
        <end position="67"/>
    </location>
</feature>